<organism evidence="5 6">
    <name type="scientific">Laetiporus sulphureus 93-53</name>
    <dbReference type="NCBI Taxonomy" id="1314785"/>
    <lineage>
        <taxon>Eukaryota</taxon>
        <taxon>Fungi</taxon>
        <taxon>Dikarya</taxon>
        <taxon>Basidiomycota</taxon>
        <taxon>Agaricomycotina</taxon>
        <taxon>Agaricomycetes</taxon>
        <taxon>Polyporales</taxon>
        <taxon>Laetiporus</taxon>
    </lineage>
</organism>
<feature type="binding site" description="proximal binding residue" evidence="4">
    <location>
        <position position="368"/>
    </location>
    <ligand>
        <name>heme b</name>
        <dbReference type="ChEBI" id="CHEBI:60344"/>
    </ligand>
    <ligandPart>
        <name>Fe</name>
        <dbReference type="ChEBI" id="CHEBI:18248"/>
    </ligandPart>
</feature>
<evidence type="ECO:0000313" key="5">
    <source>
        <dbReference type="EMBL" id="KZT03250.1"/>
    </source>
</evidence>
<dbReference type="RefSeq" id="XP_040760990.1">
    <property type="nucleotide sequence ID" value="XM_040914623.1"/>
</dbReference>
<keyword evidence="6" id="KW-1185">Reference proteome</keyword>
<evidence type="ECO:0000256" key="4">
    <source>
        <dbReference type="PIRSR" id="PIRSR600898-1"/>
    </source>
</evidence>
<keyword evidence="4" id="KW-0349">Heme</keyword>
<dbReference type="PANTHER" id="PTHR28657">
    <property type="entry name" value="INDOLEAMINE 2,3-DIOXYGENASE"/>
    <property type="match status" value="1"/>
</dbReference>
<dbReference type="OrthoDB" id="540174at2759"/>
<dbReference type="GO" id="GO:0034354">
    <property type="term" value="P:'de novo' NAD+ biosynthetic process from L-tryptophan"/>
    <property type="evidence" value="ECO:0007669"/>
    <property type="project" value="TreeGrafter"/>
</dbReference>
<comment type="similarity">
    <text evidence="1">Belongs to the indoleamine 2,3-dioxygenase family.</text>
</comment>
<dbReference type="GO" id="GO:0005737">
    <property type="term" value="C:cytoplasm"/>
    <property type="evidence" value="ECO:0007669"/>
    <property type="project" value="TreeGrafter"/>
</dbReference>
<dbReference type="Proteomes" id="UP000076871">
    <property type="component" value="Unassembled WGS sequence"/>
</dbReference>
<dbReference type="EMBL" id="KV427645">
    <property type="protein sequence ID" value="KZT03250.1"/>
    <property type="molecule type" value="Genomic_DNA"/>
</dbReference>
<keyword evidence="3 4" id="KW-0408">Iron</keyword>
<gene>
    <name evidence="5" type="ORF">LAESUDRAFT_814745</name>
</gene>
<evidence type="ECO:0000256" key="2">
    <source>
        <dbReference type="ARBA" id="ARBA00022723"/>
    </source>
</evidence>
<dbReference type="SUPFAM" id="SSF140959">
    <property type="entry name" value="Indolic compounds 2,3-dioxygenase-like"/>
    <property type="match status" value="1"/>
</dbReference>
<dbReference type="InParanoid" id="A0A165CQQ8"/>
<evidence type="ECO:0000256" key="3">
    <source>
        <dbReference type="ARBA" id="ARBA00023004"/>
    </source>
</evidence>
<dbReference type="AlphaFoldDB" id="A0A165CQQ8"/>
<dbReference type="Gene3D" id="1.20.58.480">
    <property type="match status" value="1"/>
</dbReference>
<dbReference type="InterPro" id="IPR037217">
    <property type="entry name" value="Trp/Indoleamine_2_3_dOase-like"/>
</dbReference>
<dbReference type="InterPro" id="IPR000898">
    <property type="entry name" value="Indolamine_dOase"/>
</dbReference>
<dbReference type="STRING" id="1314785.A0A165CQQ8"/>
<dbReference type="GO" id="GO:0020037">
    <property type="term" value="F:heme binding"/>
    <property type="evidence" value="ECO:0007669"/>
    <property type="project" value="InterPro"/>
</dbReference>
<name>A0A165CQQ8_9APHY</name>
<keyword evidence="5" id="KW-0223">Dioxygenase</keyword>
<dbReference type="GO" id="GO:0033754">
    <property type="term" value="F:indoleamine 2,3-dioxygenase activity"/>
    <property type="evidence" value="ECO:0007669"/>
    <property type="project" value="TreeGrafter"/>
</dbReference>
<protein>
    <submittedName>
        <fullName evidence="5">Indoleamine 2,3-dioxygenase</fullName>
    </submittedName>
</protein>
<keyword evidence="2 4" id="KW-0479">Metal-binding</keyword>
<keyword evidence="5" id="KW-0560">Oxidoreductase</keyword>
<dbReference type="GeneID" id="63831650"/>
<dbReference type="GO" id="GO:0019441">
    <property type="term" value="P:L-tryptophan catabolic process to kynurenine"/>
    <property type="evidence" value="ECO:0007669"/>
    <property type="project" value="InterPro"/>
</dbReference>
<sequence length="427" mass="47431">MECVDELEEHQPNLTGFDIDPFSGFFPPKPLPRLPQRFALWEAFSQMASQALALNDDPSEDGTFRRTVGASWRDAVSAWPIISVDELADDIRLLQRAHMVLASITHFYAHSRAPSDHAILIPKSISVPLVEISRHLRMAPALTFADTQPLSADNIRVEHTFSGTDAEQNFYLGSAAIELRGVEVLHVIEDFTNNISCDFFNMNLYAIGLVGNGLMRLANVIDELSDIFRSLRALIDPHTFFSAVRPWWSGSSSRGPIHHEWVLDGVPATANADLGGPSAGQSSVMHALDIFLDVDHKLEDTDRTPAPSPANLRADREFMERMRRFMPGPHQDYLKTIPSVREAAQRSPELVVPYNAAVMALKRLRDLHIRIVTRYIVTQAHATRANDIRGQAGGPPQRTFRVARGTGGSEVSNLLKAGRDATHRALL</sequence>
<dbReference type="PANTHER" id="PTHR28657:SF5">
    <property type="entry name" value="INDOLEAMINE 2,3-DIOXYGENASE"/>
    <property type="match status" value="1"/>
</dbReference>
<accession>A0A165CQQ8</accession>
<reference evidence="5 6" key="1">
    <citation type="journal article" date="2016" name="Mol. Biol. Evol.">
        <title>Comparative Genomics of Early-Diverging Mushroom-Forming Fungi Provides Insights into the Origins of Lignocellulose Decay Capabilities.</title>
        <authorList>
            <person name="Nagy L.G."/>
            <person name="Riley R."/>
            <person name="Tritt A."/>
            <person name="Adam C."/>
            <person name="Daum C."/>
            <person name="Floudas D."/>
            <person name="Sun H."/>
            <person name="Yadav J.S."/>
            <person name="Pangilinan J."/>
            <person name="Larsson K.H."/>
            <person name="Matsuura K."/>
            <person name="Barry K."/>
            <person name="Labutti K."/>
            <person name="Kuo R."/>
            <person name="Ohm R.A."/>
            <person name="Bhattacharya S.S."/>
            <person name="Shirouzu T."/>
            <person name="Yoshinaga Y."/>
            <person name="Martin F.M."/>
            <person name="Grigoriev I.V."/>
            <person name="Hibbett D.S."/>
        </authorList>
    </citation>
    <scope>NUCLEOTIDE SEQUENCE [LARGE SCALE GENOMIC DNA]</scope>
    <source>
        <strain evidence="5 6">93-53</strain>
    </source>
</reference>
<dbReference type="GO" id="GO:0046872">
    <property type="term" value="F:metal ion binding"/>
    <property type="evidence" value="ECO:0007669"/>
    <property type="project" value="UniProtKB-KW"/>
</dbReference>
<evidence type="ECO:0000313" key="6">
    <source>
        <dbReference type="Proteomes" id="UP000076871"/>
    </source>
</evidence>
<dbReference type="Pfam" id="PF01231">
    <property type="entry name" value="IDO"/>
    <property type="match status" value="1"/>
</dbReference>
<proteinExistence type="inferred from homology"/>
<evidence type="ECO:0000256" key="1">
    <source>
        <dbReference type="ARBA" id="ARBA00007119"/>
    </source>
</evidence>